<gene>
    <name evidence="3" type="ORF">ACFP85_06690</name>
</gene>
<dbReference type="Pfam" id="PF02698">
    <property type="entry name" value="DUF218"/>
    <property type="match status" value="1"/>
</dbReference>
<proteinExistence type="predicted"/>
<evidence type="ECO:0000259" key="2">
    <source>
        <dbReference type="Pfam" id="PF02698"/>
    </source>
</evidence>
<dbReference type="PANTHER" id="PTHR30336">
    <property type="entry name" value="INNER MEMBRANE PROTEIN, PROBABLE PERMEASE"/>
    <property type="match status" value="1"/>
</dbReference>
<keyword evidence="1" id="KW-0472">Membrane</keyword>
<sequence length="251" mass="28415">MEMFWFKKLVGKLLMPLPLIIILSLLALFLYKRNKNRAAKSIVALNIMLLLLVTTPWLPNQLLGALEHEYPQFDQAQAVEVVVVLGCDHVNDLRVPLTSQLRACSLFRLTEGLRILRAHPNALLITSGGSAETFSNAETMRDLAIELGVPAQRIRMQTTSRDTEEEAQLLKPMLADKRFALVTSGYHMRRAMRIFHHAGMQPVAAPTEHLVKDSGAPRSWLGKFPSASHLARMELYIHETLGYWWLIIRGK</sequence>
<dbReference type="EMBL" id="JBHSUS010000001">
    <property type="protein sequence ID" value="MFC6439833.1"/>
    <property type="molecule type" value="Genomic_DNA"/>
</dbReference>
<comment type="caution">
    <text evidence="3">The sequence shown here is derived from an EMBL/GenBank/DDBJ whole genome shotgun (WGS) entry which is preliminary data.</text>
</comment>
<feature type="transmembrane region" description="Helical" evidence="1">
    <location>
        <begin position="13"/>
        <end position="31"/>
    </location>
</feature>
<evidence type="ECO:0000256" key="1">
    <source>
        <dbReference type="SAM" id="Phobius"/>
    </source>
</evidence>
<dbReference type="PANTHER" id="PTHR30336:SF4">
    <property type="entry name" value="ENVELOPE BIOGENESIS FACTOR ELYC"/>
    <property type="match status" value="1"/>
</dbReference>
<protein>
    <submittedName>
        <fullName evidence="3">YdcF family protein</fullName>
    </submittedName>
</protein>
<accession>A0ABW1XKK3</accession>
<organism evidence="3 4">
    <name type="scientific">Pseudobowmanella zhangzhouensis</name>
    <dbReference type="NCBI Taxonomy" id="1537679"/>
    <lineage>
        <taxon>Bacteria</taxon>
        <taxon>Pseudomonadati</taxon>
        <taxon>Pseudomonadota</taxon>
        <taxon>Gammaproteobacteria</taxon>
        <taxon>Alteromonadales</taxon>
        <taxon>Alteromonadaceae</taxon>
    </lineage>
</organism>
<dbReference type="InterPro" id="IPR051599">
    <property type="entry name" value="Cell_Envelope_Assoc"/>
</dbReference>
<evidence type="ECO:0000313" key="4">
    <source>
        <dbReference type="Proteomes" id="UP001596364"/>
    </source>
</evidence>
<dbReference type="Proteomes" id="UP001596364">
    <property type="component" value="Unassembled WGS sequence"/>
</dbReference>
<feature type="domain" description="DUF218" evidence="2">
    <location>
        <begin position="81"/>
        <end position="242"/>
    </location>
</feature>
<keyword evidence="4" id="KW-1185">Reference proteome</keyword>
<keyword evidence="1" id="KW-0812">Transmembrane</keyword>
<dbReference type="InterPro" id="IPR003848">
    <property type="entry name" value="DUF218"/>
</dbReference>
<dbReference type="InterPro" id="IPR014729">
    <property type="entry name" value="Rossmann-like_a/b/a_fold"/>
</dbReference>
<dbReference type="CDD" id="cd06259">
    <property type="entry name" value="YdcF-like"/>
    <property type="match status" value="1"/>
</dbReference>
<reference evidence="4" key="1">
    <citation type="journal article" date="2019" name="Int. J. Syst. Evol. Microbiol.">
        <title>The Global Catalogue of Microorganisms (GCM) 10K type strain sequencing project: providing services to taxonomists for standard genome sequencing and annotation.</title>
        <authorList>
            <consortium name="The Broad Institute Genomics Platform"/>
            <consortium name="The Broad Institute Genome Sequencing Center for Infectious Disease"/>
            <person name="Wu L."/>
            <person name="Ma J."/>
        </authorList>
    </citation>
    <scope>NUCLEOTIDE SEQUENCE [LARGE SCALE GENOMIC DNA]</scope>
    <source>
        <strain evidence="4">CGMCC 1.16031</strain>
    </source>
</reference>
<dbReference type="RefSeq" id="WP_131256721.1">
    <property type="nucleotide sequence ID" value="NZ_JBHSUS010000001.1"/>
</dbReference>
<keyword evidence="1" id="KW-1133">Transmembrane helix</keyword>
<dbReference type="Gene3D" id="3.40.50.620">
    <property type="entry name" value="HUPs"/>
    <property type="match status" value="1"/>
</dbReference>
<name>A0ABW1XKK3_9ALTE</name>
<evidence type="ECO:0000313" key="3">
    <source>
        <dbReference type="EMBL" id="MFC6439833.1"/>
    </source>
</evidence>
<feature type="transmembrane region" description="Helical" evidence="1">
    <location>
        <begin position="38"/>
        <end position="58"/>
    </location>
</feature>